<dbReference type="Pfam" id="PF09534">
    <property type="entry name" value="Trp_oprn_chp"/>
    <property type="match status" value="1"/>
</dbReference>
<feature type="transmembrane region" description="Helical" evidence="2">
    <location>
        <begin position="12"/>
        <end position="32"/>
    </location>
</feature>
<feature type="transmembrane region" description="Helical" evidence="2">
    <location>
        <begin position="133"/>
        <end position="155"/>
    </location>
</feature>
<sequence length="236" mass="23187">MSTATLTGRRTVVLLGLLGAGLIMLGVSRPWGSVRVASLASFGDIDITGGTAAPAGAAVAIAVAAASLVLTIAGRVVRFLIPFGVLVAGVALAVSGVGTLNDPDQAAADALRDTLSLGGDLAGGFDLEVSTNAWGWIYVVGAVVIALAGLLGVLGSRAWAVSGRRFEREGAATGSGPGEGVRSGAGVRGARGGTTADASGAAVGGWSSSADVWDAQNRGEDLTTDEEPADEGGTKD</sequence>
<evidence type="ECO:0000256" key="1">
    <source>
        <dbReference type="SAM" id="MobiDB-lite"/>
    </source>
</evidence>
<proteinExistence type="predicted"/>
<keyword evidence="2" id="KW-0812">Transmembrane</keyword>
<evidence type="ECO:0000256" key="2">
    <source>
        <dbReference type="SAM" id="Phobius"/>
    </source>
</evidence>
<evidence type="ECO:0000313" key="3">
    <source>
        <dbReference type="EMBL" id="MDP9831318.1"/>
    </source>
</evidence>
<keyword evidence="2" id="KW-0472">Membrane</keyword>
<feature type="transmembrane region" description="Helical" evidence="2">
    <location>
        <begin position="52"/>
        <end position="72"/>
    </location>
</feature>
<dbReference type="InterPro" id="IPR019051">
    <property type="entry name" value="Trp_biosyn_TM_oprn/chp"/>
</dbReference>
<dbReference type="RefSeq" id="WP_307250970.1">
    <property type="nucleotide sequence ID" value="NZ_JAUSQZ010000001.1"/>
</dbReference>
<dbReference type="EMBL" id="JAUSQZ010000001">
    <property type="protein sequence ID" value="MDP9831318.1"/>
    <property type="molecule type" value="Genomic_DNA"/>
</dbReference>
<evidence type="ECO:0000313" key="4">
    <source>
        <dbReference type="Proteomes" id="UP001235712"/>
    </source>
</evidence>
<name>A0ABT9PF47_9ACTN</name>
<feature type="compositionally biased region" description="Gly residues" evidence="1">
    <location>
        <begin position="173"/>
        <end position="192"/>
    </location>
</feature>
<accession>A0ABT9PF47</accession>
<reference evidence="3 4" key="1">
    <citation type="submission" date="2023-07" db="EMBL/GenBank/DDBJ databases">
        <title>Sequencing the genomes of 1000 actinobacteria strains.</title>
        <authorList>
            <person name="Klenk H.-P."/>
        </authorList>
    </citation>
    <scope>NUCLEOTIDE SEQUENCE [LARGE SCALE GENOMIC DNA]</scope>
    <source>
        <strain evidence="3 4">DSM 44388</strain>
    </source>
</reference>
<feature type="compositionally biased region" description="Low complexity" evidence="1">
    <location>
        <begin position="193"/>
        <end position="212"/>
    </location>
</feature>
<gene>
    <name evidence="3" type="ORF">J2S57_007067</name>
</gene>
<evidence type="ECO:0008006" key="5">
    <source>
        <dbReference type="Google" id="ProtNLM"/>
    </source>
</evidence>
<dbReference type="Proteomes" id="UP001235712">
    <property type="component" value="Unassembled WGS sequence"/>
</dbReference>
<protein>
    <recommendedName>
        <fullName evidence="5">Membrane protein (TIGR02234 family)</fullName>
    </recommendedName>
</protein>
<comment type="caution">
    <text evidence="3">The sequence shown here is derived from an EMBL/GenBank/DDBJ whole genome shotgun (WGS) entry which is preliminary data.</text>
</comment>
<feature type="region of interest" description="Disordered" evidence="1">
    <location>
        <begin position="168"/>
        <end position="236"/>
    </location>
</feature>
<organism evidence="3 4">
    <name type="scientific">Kineosporia succinea</name>
    <dbReference type="NCBI Taxonomy" id="84632"/>
    <lineage>
        <taxon>Bacteria</taxon>
        <taxon>Bacillati</taxon>
        <taxon>Actinomycetota</taxon>
        <taxon>Actinomycetes</taxon>
        <taxon>Kineosporiales</taxon>
        <taxon>Kineosporiaceae</taxon>
        <taxon>Kineosporia</taxon>
    </lineage>
</organism>
<keyword evidence="4" id="KW-1185">Reference proteome</keyword>
<feature type="transmembrane region" description="Helical" evidence="2">
    <location>
        <begin position="79"/>
        <end position="100"/>
    </location>
</feature>
<keyword evidence="2" id="KW-1133">Transmembrane helix</keyword>